<evidence type="ECO:0000313" key="5">
    <source>
        <dbReference type="Proteomes" id="UP000472275"/>
    </source>
</evidence>
<dbReference type="AlphaFoldDB" id="A0A663FCN6"/>
<keyword evidence="5" id="KW-1185">Reference proteome</keyword>
<feature type="region of interest" description="Disordered" evidence="3">
    <location>
        <begin position="348"/>
        <end position="370"/>
    </location>
</feature>
<dbReference type="Proteomes" id="UP000472275">
    <property type="component" value="Chromosome 8"/>
</dbReference>
<protein>
    <submittedName>
        <fullName evidence="4">EF-hand calcium binding domain 3</fullName>
    </submittedName>
</protein>
<accession>A0A663FCN6</accession>
<dbReference type="PANTHER" id="PTHR22656">
    <property type="entry name" value="EF-HAND CALCIUM-BINDING DOMAIN-CONTAINING PROTEIN 13"/>
    <property type="match status" value="1"/>
</dbReference>
<evidence type="ECO:0000313" key="4">
    <source>
        <dbReference type="Ensembl" id="ENSACCP00020022324.1"/>
    </source>
</evidence>
<sequence>GRFPGLLPPVRCFCFPAHTRVATVAPCQTFSDAFNLFPKDPGGNINLHSLEVTAKQLGISLTSQEAYNELVCADTDGECTRPHVTPLWVVLSQFLDVQSDPPSRSFPARGNTVPKCFLSQRLYLGCCILQKLRDCTGQKVWLDGDFLKCRRKKPHKIQKKPVYPMPAFVSAARVSAMNKRDKTAYREHLKGKACTPQSPYAQVPIFPLISKQDATTLAKPRKGLQKVARQRNEPTALSASHFFRDRDRVQVRETSAGTSLKTHALFNQAAALKPPAQAAKPYRHSPALRQRRSLLKLWQKIGGGQTGSEHFHHTFCTYSWSWNAHRELVTTADLHKLDRRLCRRRRPPAVREGTAMDTRRRPCPDATGGR</sequence>
<dbReference type="Ensembl" id="ENSACCT00020023309.1">
    <property type="protein sequence ID" value="ENSACCP00020022324.1"/>
    <property type="gene ID" value="ENSACCG00020015340.1"/>
</dbReference>
<dbReference type="PANTHER" id="PTHR22656:SF1">
    <property type="entry name" value="EF-HAND CALCIUM-BINDING DOMAIN-CONTAINING PROTEIN 13"/>
    <property type="match status" value="1"/>
</dbReference>
<dbReference type="InParanoid" id="A0A663FCN6"/>
<organism evidence="4 5">
    <name type="scientific">Aquila chrysaetos chrysaetos</name>
    <dbReference type="NCBI Taxonomy" id="223781"/>
    <lineage>
        <taxon>Eukaryota</taxon>
        <taxon>Metazoa</taxon>
        <taxon>Chordata</taxon>
        <taxon>Craniata</taxon>
        <taxon>Vertebrata</taxon>
        <taxon>Euteleostomi</taxon>
        <taxon>Archelosauria</taxon>
        <taxon>Archosauria</taxon>
        <taxon>Dinosauria</taxon>
        <taxon>Saurischia</taxon>
        <taxon>Theropoda</taxon>
        <taxon>Coelurosauria</taxon>
        <taxon>Aves</taxon>
        <taxon>Neognathae</taxon>
        <taxon>Neoaves</taxon>
        <taxon>Telluraves</taxon>
        <taxon>Accipitrimorphae</taxon>
        <taxon>Accipitriformes</taxon>
        <taxon>Accipitridae</taxon>
        <taxon>Accipitrinae</taxon>
        <taxon>Aquila</taxon>
    </lineage>
</organism>
<dbReference type="GeneTree" id="ENSGT00940000161358"/>
<evidence type="ECO:0000256" key="2">
    <source>
        <dbReference type="ARBA" id="ARBA00022837"/>
    </source>
</evidence>
<keyword evidence="1" id="KW-0677">Repeat</keyword>
<keyword evidence="2" id="KW-0106">Calcium</keyword>
<reference evidence="4" key="2">
    <citation type="submission" date="2025-09" db="UniProtKB">
        <authorList>
            <consortium name="Ensembl"/>
        </authorList>
    </citation>
    <scope>IDENTIFICATION</scope>
</reference>
<evidence type="ECO:0000256" key="1">
    <source>
        <dbReference type="ARBA" id="ARBA00022737"/>
    </source>
</evidence>
<evidence type="ECO:0000256" key="3">
    <source>
        <dbReference type="SAM" id="MobiDB-lite"/>
    </source>
</evidence>
<proteinExistence type="predicted"/>
<name>A0A663FCN6_AQUCH</name>
<reference evidence="4" key="1">
    <citation type="submission" date="2025-08" db="UniProtKB">
        <authorList>
            <consortium name="Ensembl"/>
        </authorList>
    </citation>
    <scope>IDENTIFICATION</scope>
</reference>